<dbReference type="CDD" id="cd06170">
    <property type="entry name" value="LuxR_C_like"/>
    <property type="match status" value="1"/>
</dbReference>
<evidence type="ECO:0000256" key="1">
    <source>
        <dbReference type="ARBA" id="ARBA00022741"/>
    </source>
</evidence>
<dbReference type="GO" id="GO:0004016">
    <property type="term" value="F:adenylate cyclase activity"/>
    <property type="evidence" value="ECO:0007669"/>
    <property type="project" value="TreeGrafter"/>
</dbReference>
<dbReference type="SUPFAM" id="SSF46894">
    <property type="entry name" value="C-terminal effector domain of the bipartite response regulators"/>
    <property type="match status" value="1"/>
</dbReference>
<proteinExistence type="predicted"/>
<dbReference type="GO" id="GO:0005524">
    <property type="term" value="F:ATP binding"/>
    <property type="evidence" value="ECO:0007669"/>
    <property type="project" value="UniProtKB-KW"/>
</dbReference>
<keyword evidence="6" id="KW-1185">Reference proteome</keyword>
<dbReference type="Pfam" id="PF00196">
    <property type="entry name" value="GerE"/>
    <property type="match status" value="1"/>
</dbReference>
<organism evidence="5 6">
    <name type="scientific">Saccharothrix syringae</name>
    <name type="common">Nocardiopsis syringae</name>
    <dbReference type="NCBI Taxonomy" id="103733"/>
    <lineage>
        <taxon>Bacteria</taxon>
        <taxon>Bacillati</taxon>
        <taxon>Actinomycetota</taxon>
        <taxon>Actinomycetes</taxon>
        <taxon>Pseudonocardiales</taxon>
        <taxon>Pseudonocardiaceae</taxon>
        <taxon>Saccharothrix</taxon>
    </lineage>
</organism>
<dbReference type="GO" id="GO:0006355">
    <property type="term" value="P:regulation of DNA-templated transcription"/>
    <property type="evidence" value="ECO:0007669"/>
    <property type="project" value="InterPro"/>
</dbReference>
<dbReference type="KEGG" id="ssyi:EKG83_32970"/>
<dbReference type="OrthoDB" id="134933at2"/>
<name>A0A5Q0H5U3_SACSY</name>
<dbReference type="PANTHER" id="PTHR16305:SF35">
    <property type="entry name" value="TRANSCRIPTIONAL ACTIVATOR DOMAIN"/>
    <property type="match status" value="1"/>
</dbReference>
<dbReference type="Gene3D" id="1.10.10.10">
    <property type="entry name" value="Winged helix-like DNA-binding domain superfamily/Winged helix DNA-binding domain"/>
    <property type="match status" value="1"/>
</dbReference>
<dbReference type="PANTHER" id="PTHR16305">
    <property type="entry name" value="TESTICULAR SOLUBLE ADENYLYL CYCLASE"/>
    <property type="match status" value="1"/>
</dbReference>
<protein>
    <submittedName>
        <fullName evidence="5">Helix-turn-helix transcriptional regulator</fullName>
    </submittedName>
</protein>
<dbReference type="InterPro" id="IPR016032">
    <property type="entry name" value="Sig_transdc_resp-reg_C-effctor"/>
</dbReference>
<evidence type="ECO:0000259" key="4">
    <source>
        <dbReference type="PROSITE" id="PS50043"/>
    </source>
</evidence>
<dbReference type="Gene3D" id="1.25.40.10">
    <property type="entry name" value="Tetratricopeptide repeat domain"/>
    <property type="match status" value="1"/>
</dbReference>
<dbReference type="Proteomes" id="UP000325787">
    <property type="component" value="Chromosome"/>
</dbReference>
<dbReference type="SUPFAM" id="SSF48452">
    <property type="entry name" value="TPR-like"/>
    <property type="match status" value="1"/>
</dbReference>
<accession>A0A5Q0H5U3</accession>
<keyword evidence="1" id="KW-0547">Nucleotide-binding</keyword>
<sequence>MSLVEREHVLDQLTTVLTRTAGGNGHVVHIGGPGASGKTALVRAFGERVTSGGALLLTAACSRAERGVGGGVLAQFAAGLSAEATARLGRLLDAERLEDDADPHQAARQQPHAIREACEALFDIAREQPVVLVADDVEYADACTLQALLYLQRRLSGTRIMVVLTESDHSRHLNTLFRAELTRMPWFTGVRLAPLSPRGVAAVVAEELDQRTATALAPAYHAMTGGNPLLVKALVQDHRAAAFIEADHRADGVVTGEAFRQSVLACLHRWEPGMLDVVRAVAVLGENATPELLGRLLGRKTSSVVEVLTALNHTGLLDDGRFRHPAVRAAVLGDVGADDLATTHQRAAGLLYAEGLPSADIAGHLSAAGAAAAPWAVGVLRDAADTALAEHRPERAVEYLKLARTACPEDDAAGRAALVAALAAVQWRATPSVVSRHLPELRDASERGLLGVRESRALLRYQLWFGRTGEARETLRRLEEAAAESPNSPSATEHRALRDWARWLHPTVAAAVPSATGDRRAALARDHQEDLVAAAERVLRNCWAPDSAPEAAAYALLTLAVCGEVGRAKRWCDTLREDMGTGGVATWKAVLADVRAHIALLEGDLGTAERQARLALTTLSSHNWGPAIASPLAALVLATSAMGRHDEVEAQLKRSVPVAAQNTWHWAVYLRARGHAHLAANRPHAALADFEACGELAVHWELDLPALLPWRSDLAQAYLRLNRVDRAGELVLAQLERPTADTPRVRGVSLRVLSSSIELKQRLPMLREAAALFQGCGDQVELSVALAVLSSAHHALGEFGAAKVVAKRAVRMAEACFAESLCRQFLPRGLVLDEVDGEEEPEVDSGTAAATAHEPDDLATLSTAERRVAALAALGHTNREISRKLYITVSTVEQHLTRVYRKLKVRRRTDLPTGLPMGALDMWVAEAPTFPAPATTTPGPTPGHAPVHRPVRDPRQAARPATGGAVRR</sequence>
<dbReference type="GO" id="GO:0005737">
    <property type="term" value="C:cytoplasm"/>
    <property type="evidence" value="ECO:0007669"/>
    <property type="project" value="TreeGrafter"/>
</dbReference>
<dbReference type="Gene3D" id="3.40.50.300">
    <property type="entry name" value="P-loop containing nucleotide triphosphate hydrolases"/>
    <property type="match status" value="1"/>
</dbReference>
<dbReference type="InterPro" id="IPR011990">
    <property type="entry name" value="TPR-like_helical_dom_sf"/>
</dbReference>
<dbReference type="GO" id="GO:0003677">
    <property type="term" value="F:DNA binding"/>
    <property type="evidence" value="ECO:0007669"/>
    <property type="project" value="InterPro"/>
</dbReference>
<feature type="region of interest" description="Disordered" evidence="3">
    <location>
        <begin position="836"/>
        <end position="855"/>
    </location>
</feature>
<evidence type="ECO:0000256" key="2">
    <source>
        <dbReference type="ARBA" id="ARBA00022840"/>
    </source>
</evidence>
<dbReference type="EMBL" id="CP034550">
    <property type="protein sequence ID" value="QFZ21567.1"/>
    <property type="molecule type" value="Genomic_DNA"/>
</dbReference>
<dbReference type="SUPFAM" id="SSF52540">
    <property type="entry name" value="P-loop containing nucleoside triphosphate hydrolases"/>
    <property type="match status" value="1"/>
</dbReference>
<evidence type="ECO:0000313" key="6">
    <source>
        <dbReference type="Proteomes" id="UP000325787"/>
    </source>
</evidence>
<feature type="region of interest" description="Disordered" evidence="3">
    <location>
        <begin position="930"/>
        <end position="968"/>
    </location>
</feature>
<reference evidence="6" key="1">
    <citation type="journal article" date="2021" name="Curr. Microbiol.">
        <title>Complete genome of nocamycin-producing strain Saccharothrix syringae NRRL B-16468 reveals the biosynthetic potential for secondary metabolites.</title>
        <authorList>
            <person name="Mo X."/>
            <person name="Yang S."/>
        </authorList>
    </citation>
    <scope>NUCLEOTIDE SEQUENCE [LARGE SCALE GENOMIC DNA]</scope>
    <source>
        <strain evidence="6">ATCC 51364 / DSM 43886 / JCM 6844 / KCTC 9398 / NBRC 14523 / NRRL B-16468 / INA 2240</strain>
    </source>
</reference>
<feature type="compositionally biased region" description="Low complexity" evidence="3">
    <location>
        <begin position="930"/>
        <end position="945"/>
    </location>
</feature>
<dbReference type="RefSeq" id="WP_084717022.1">
    <property type="nucleotide sequence ID" value="NZ_CP034550.1"/>
</dbReference>
<dbReference type="InterPro" id="IPR036388">
    <property type="entry name" value="WH-like_DNA-bd_sf"/>
</dbReference>
<dbReference type="InterPro" id="IPR041664">
    <property type="entry name" value="AAA_16"/>
</dbReference>
<dbReference type="InterPro" id="IPR027417">
    <property type="entry name" value="P-loop_NTPase"/>
</dbReference>
<keyword evidence="2" id="KW-0067">ATP-binding</keyword>
<evidence type="ECO:0000256" key="3">
    <source>
        <dbReference type="SAM" id="MobiDB-lite"/>
    </source>
</evidence>
<dbReference type="PROSITE" id="PS50043">
    <property type="entry name" value="HTH_LUXR_2"/>
    <property type="match status" value="1"/>
</dbReference>
<feature type="domain" description="HTH luxR-type" evidence="4">
    <location>
        <begin position="854"/>
        <end position="919"/>
    </location>
</feature>
<dbReference type="AlphaFoldDB" id="A0A5Q0H5U3"/>
<dbReference type="SMART" id="SM00421">
    <property type="entry name" value="HTH_LUXR"/>
    <property type="match status" value="1"/>
</dbReference>
<dbReference type="PRINTS" id="PR00038">
    <property type="entry name" value="HTHLUXR"/>
</dbReference>
<dbReference type="PROSITE" id="PS00622">
    <property type="entry name" value="HTH_LUXR_1"/>
    <property type="match status" value="1"/>
</dbReference>
<evidence type="ECO:0000313" key="5">
    <source>
        <dbReference type="EMBL" id="QFZ21567.1"/>
    </source>
</evidence>
<dbReference type="InterPro" id="IPR000792">
    <property type="entry name" value="Tscrpt_reg_LuxR_C"/>
</dbReference>
<dbReference type="Pfam" id="PF13191">
    <property type="entry name" value="AAA_16"/>
    <property type="match status" value="1"/>
</dbReference>
<gene>
    <name evidence="5" type="ORF">EKG83_32970</name>
</gene>